<keyword evidence="1" id="KW-0472">Membrane</keyword>
<evidence type="ECO:0000313" key="2">
    <source>
        <dbReference type="EMBL" id="SEN19869.1"/>
    </source>
</evidence>
<dbReference type="Proteomes" id="UP000199459">
    <property type="component" value="Unassembled WGS sequence"/>
</dbReference>
<organism evidence="2 3">
    <name type="scientific">Nitrosomonas marina</name>
    <dbReference type="NCBI Taxonomy" id="917"/>
    <lineage>
        <taxon>Bacteria</taxon>
        <taxon>Pseudomonadati</taxon>
        <taxon>Pseudomonadota</taxon>
        <taxon>Betaproteobacteria</taxon>
        <taxon>Nitrosomonadales</taxon>
        <taxon>Nitrosomonadaceae</taxon>
        <taxon>Nitrosomonas</taxon>
    </lineage>
</organism>
<reference evidence="2 3" key="1">
    <citation type="submission" date="2016-10" db="EMBL/GenBank/DDBJ databases">
        <authorList>
            <person name="de Groot N.N."/>
        </authorList>
    </citation>
    <scope>NUCLEOTIDE SEQUENCE [LARGE SCALE GENOMIC DNA]</scope>
    <source>
        <strain evidence="2 3">Nm22</strain>
    </source>
</reference>
<evidence type="ECO:0000256" key="1">
    <source>
        <dbReference type="SAM" id="Phobius"/>
    </source>
</evidence>
<feature type="transmembrane region" description="Helical" evidence="1">
    <location>
        <begin position="240"/>
        <end position="259"/>
    </location>
</feature>
<feature type="transmembrane region" description="Helical" evidence="1">
    <location>
        <begin position="70"/>
        <end position="87"/>
    </location>
</feature>
<keyword evidence="1" id="KW-1133">Transmembrane helix</keyword>
<dbReference type="EMBL" id="FOCP01000010">
    <property type="protein sequence ID" value="SEN19869.1"/>
    <property type="molecule type" value="Genomic_DNA"/>
</dbReference>
<feature type="transmembrane region" description="Helical" evidence="1">
    <location>
        <begin position="20"/>
        <end position="39"/>
    </location>
</feature>
<feature type="transmembrane region" description="Helical" evidence="1">
    <location>
        <begin position="207"/>
        <end position="228"/>
    </location>
</feature>
<evidence type="ECO:0000313" key="3">
    <source>
        <dbReference type="Proteomes" id="UP000199459"/>
    </source>
</evidence>
<protein>
    <submittedName>
        <fullName evidence="2">Uncharacterized protein</fullName>
    </submittedName>
</protein>
<proteinExistence type="predicted"/>
<feature type="transmembrane region" description="Helical" evidence="1">
    <location>
        <begin position="122"/>
        <end position="139"/>
    </location>
</feature>
<dbReference type="AlphaFoldDB" id="A0A1H8EK52"/>
<gene>
    <name evidence="2" type="ORF">SAMN05216325_1106</name>
</gene>
<keyword evidence="1" id="KW-0812">Transmembrane</keyword>
<dbReference type="STRING" id="917.SAMN05216326_12210"/>
<name>A0A1H8EK52_9PROT</name>
<sequence>MPTQTTHPEAISLKAFLHRLTTMQPLDIIPLLVLFILLFYGYNTWFAKIATMFLAITALLYRELLRDPRYWFAFACISGFSILYHWHPVDNHKFLLSYVTIMLFCAFAASPANQLRIISGNARLLIILLMGMSVFWKLYSSDPYLDGSFFEYTFIADERFDVFLGFFGLDMKQLASNHVAAFNLKQAYLDQDLSSIEVYSPPLLKNLAWLIGWWVVIIELVIAVFFMFRTPLMDKLGHWSLLLFIVTTYVPAPVYGFGWTLSVLGYAVSQTYWKNYGRLYLMCILLLIIYQIPWRMVMPIY</sequence>
<accession>A0A1H8EK52</accession>
<feature type="transmembrane region" description="Helical" evidence="1">
    <location>
        <begin position="279"/>
        <end position="297"/>
    </location>
</feature>
<feature type="transmembrane region" description="Helical" evidence="1">
    <location>
        <begin position="93"/>
        <end position="110"/>
    </location>
</feature>
<dbReference type="OrthoDB" id="277173at2"/>
<dbReference type="RefSeq" id="WP_090631138.1">
    <property type="nucleotide sequence ID" value="NZ_FOCP01000010.1"/>
</dbReference>